<accession>A0AAV4LYR5</accession>
<dbReference type="Pfam" id="PF12785">
    <property type="entry name" value="VESA1_N"/>
    <property type="match status" value="1"/>
</dbReference>
<comment type="caution">
    <text evidence="2">The sequence shown here is derived from an EMBL/GenBank/DDBJ whole genome shotgun (WGS) entry which is preliminary data.</text>
</comment>
<keyword evidence="1" id="KW-0472">Membrane</keyword>
<dbReference type="InterPro" id="IPR024751">
    <property type="entry name" value="VESA1"/>
</dbReference>
<proteinExistence type="predicted"/>
<dbReference type="Proteomes" id="UP001497744">
    <property type="component" value="Unassembled WGS sequence"/>
</dbReference>
<name>A0AAV4LYR5_BABCB</name>
<protein>
    <submittedName>
        <fullName evidence="2">Variant erythrocyte surface antigen-1 family protein</fullName>
    </submittedName>
</protein>
<keyword evidence="3" id="KW-1185">Reference proteome</keyword>
<gene>
    <name evidence="2" type="ORF">BcabD6B2_42980</name>
</gene>
<dbReference type="RefSeq" id="XP_067716932.1">
    <property type="nucleotide sequence ID" value="XM_067860831.1"/>
</dbReference>
<evidence type="ECO:0000256" key="1">
    <source>
        <dbReference type="SAM" id="Phobius"/>
    </source>
</evidence>
<evidence type="ECO:0000313" key="3">
    <source>
        <dbReference type="Proteomes" id="UP001497744"/>
    </source>
</evidence>
<organism evidence="2 3">
    <name type="scientific">Babesia caballi</name>
    <dbReference type="NCBI Taxonomy" id="5871"/>
    <lineage>
        <taxon>Eukaryota</taxon>
        <taxon>Sar</taxon>
        <taxon>Alveolata</taxon>
        <taxon>Apicomplexa</taxon>
        <taxon>Aconoidasida</taxon>
        <taxon>Piroplasmida</taxon>
        <taxon>Babesiidae</taxon>
        <taxon>Babesia</taxon>
    </lineage>
</organism>
<keyword evidence="1" id="KW-0812">Transmembrane</keyword>
<reference evidence="2 3" key="1">
    <citation type="submission" date="2021-06" db="EMBL/GenBank/DDBJ databases">
        <title>Genome sequence of Babesia caballi.</title>
        <authorList>
            <person name="Yamagishi J."/>
            <person name="Kidaka T."/>
            <person name="Ochi A."/>
        </authorList>
    </citation>
    <scope>NUCLEOTIDE SEQUENCE [LARGE SCALE GENOMIC DNA]</scope>
    <source>
        <strain evidence="2">USDA-D6B2</strain>
    </source>
</reference>
<keyword evidence="1" id="KW-1133">Transmembrane helix</keyword>
<sequence>MGSDRSLTDPPKNLKEAIDWLALVGDAYGPNNWIWGKYVELERALKGLPNYNEATESKFGVASPQGLIRFLAQYLGFGFLGYSAQAIDTFGGSGIIDAGSGGYASTYANSDWPSGGGEKECAKMFLGIATFVYYCLSYLYYQCKDNRRWGQSSLTGDYNDPLKHFMTNMGFNGVKLRNITGSTVAAILDKAFSEFTQAYSSSSYYPSYSDFLGQLEQKVPKGALGAPLTSCFILSNVYCQYHKVLRKEAENPLPKIKETLEQLRESCGLSDSALKSQISTFISNYITIHPFSQEGDPSNSPSPAPAVPVAGTLTTFGLGGGAAAAYLLDIGGAKTLVNGLLMIEGAIDWILRVTEKDGGIGGSDNGATEALAKQVKELLNEVTKSHTELGVEITKLTETLGNGDIIAKLADGMQQFIGYKENGNTKGFITGAGIAPSNIATHRLCDATIAFTIGVLESLSKDSSIKDNTGNKEKVDSVINKLSQCYGNGPGGFAGVAKEVEKLQVQATGRGTNISDINKLVKAVKDNFKSQLKVANGRRSDIHQNVGQYLKQVFQAGNGSADVTSQLQQLMTQGRSNKETYDATKLDSEINNVKTQLRTGSQGFARNVLDAGKKAFISHLKKENYESRYKGVSIDNIKASTYAKIFLSCLPLIFNNLSYFYWQCRDGGAWHNQNLTGGSLSPFMQGHWFFNSNMNENMTGTSVIRNVMDDKFKELQTAAQAVPQKSYSDFLKEFRSKGQQNWKGASVPPSPVSNTNYLSGLYILCTSYFQCQQIKSAEKASRSPQTIREMLYFLAALQFSPQYDAFDRYVTSHFRTLLGKQSEDSTDDSELKLEVADSGTSATGNTLSAANLKSYLLSTAIFIPGALGVIQDQSASDKSEPWLHSLFSNSQFKLSIPSSGPGIFSALSNYAYALQFQLSFLYIQCRNTYTKACGWNQCSYGSDIKIDGVMSHICPTRCNRHQDDKHTDLKDCKHEGCGTSGKPSPLQAFLTDNLKDFSRGHPSDPSSHLASCSGQMCHVPMGFNPNDLRASSNANLQGSHIAYALGSFCGGFNTPLRQLSEKLGCLTKRTPRTLGDLFGFIWHLNGQLFKTERPTLIELSKKLINATGDKPKNVPKFLLDLLMIKAAQPSLSDTSPTGLSLSLSAMAPAIPFLYQLFMGDSKNFLPMTLFDLKGTTHKGLSIHSANLFSLYNPECTTPPNNNCGPYLYPLTHSDGATYAPKHASAYLSWVLYLSDDLHYWLREMLDEFKNIDCTKSGCMGKKCKSHPPGTHGTETTNCSCDSVVQCGGTLPLLYRHGFRYNNPLKLKDGQYYDSKESKWKKQYSYIRKCSHFASQLNNLLKTNSPLENLITSIDYFLYAIRWEFFSKLFAFWTIYVCLILYTFFFLLDTLRVRSHLKLTASHTFPPLALLTSGKPTVITKFTKLTYFMP</sequence>
<dbReference type="EMBL" id="BPLF01000003">
    <property type="protein sequence ID" value="GIX64863.1"/>
    <property type="molecule type" value="Genomic_DNA"/>
</dbReference>
<evidence type="ECO:0000313" key="2">
    <source>
        <dbReference type="EMBL" id="GIX64863.1"/>
    </source>
</evidence>
<feature type="transmembrane region" description="Helical" evidence="1">
    <location>
        <begin position="1369"/>
        <end position="1387"/>
    </location>
</feature>
<dbReference type="GeneID" id="94196344"/>